<evidence type="ECO:0000313" key="2">
    <source>
        <dbReference type="EMBL" id="NMD87412.1"/>
    </source>
</evidence>
<evidence type="ECO:0000313" key="3">
    <source>
        <dbReference type="Proteomes" id="UP000576225"/>
    </source>
</evidence>
<comment type="caution">
    <text evidence="2">The sequence shown here is derived from an EMBL/GenBank/DDBJ whole genome shotgun (WGS) entry which is preliminary data.</text>
</comment>
<keyword evidence="1" id="KW-0472">Membrane</keyword>
<name>A0A848B2U4_9BACT</name>
<dbReference type="AlphaFoldDB" id="A0A848B2U4"/>
<feature type="transmembrane region" description="Helical" evidence="1">
    <location>
        <begin position="147"/>
        <end position="164"/>
    </location>
</feature>
<accession>A0A848B2U4</accession>
<reference evidence="2 3" key="1">
    <citation type="submission" date="2020-04" db="EMBL/GenBank/DDBJ databases">
        <authorList>
            <person name="Hitch T.C.A."/>
            <person name="Wylensek D."/>
            <person name="Clavel T."/>
        </authorList>
    </citation>
    <scope>NUCLEOTIDE SEQUENCE [LARGE SCALE GENOMIC DNA]</scope>
    <source>
        <strain evidence="2 3">COR2-253-APC-1A</strain>
    </source>
</reference>
<evidence type="ECO:0000256" key="1">
    <source>
        <dbReference type="SAM" id="Phobius"/>
    </source>
</evidence>
<keyword evidence="1" id="KW-0812">Transmembrane</keyword>
<proteinExistence type="predicted"/>
<protein>
    <submittedName>
        <fullName evidence="2">Uncharacterized protein</fullName>
    </submittedName>
</protein>
<feature type="transmembrane region" description="Helical" evidence="1">
    <location>
        <begin position="41"/>
        <end position="65"/>
    </location>
</feature>
<feature type="transmembrane region" description="Helical" evidence="1">
    <location>
        <begin position="15"/>
        <end position="35"/>
    </location>
</feature>
<organism evidence="2 3">
    <name type="scientific">Victivallis vadensis</name>
    <dbReference type="NCBI Taxonomy" id="172901"/>
    <lineage>
        <taxon>Bacteria</taxon>
        <taxon>Pseudomonadati</taxon>
        <taxon>Lentisphaerota</taxon>
        <taxon>Lentisphaeria</taxon>
        <taxon>Victivallales</taxon>
        <taxon>Victivallaceae</taxon>
        <taxon>Victivallis</taxon>
    </lineage>
</organism>
<dbReference type="RefSeq" id="WP_168962851.1">
    <property type="nucleotide sequence ID" value="NZ_JABAEW010000023.1"/>
</dbReference>
<dbReference type="Proteomes" id="UP000576225">
    <property type="component" value="Unassembled WGS sequence"/>
</dbReference>
<sequence length="175" mass="19794">MSEQKIDVTIHDDNWGCGGGCVCFLIFWITIMFLLSLLKAFITLASCFFIACLGGLGLLLLVGVIREAWKWMRMLPYWGNNGKRMFVKGIGLALFAISLTLIVYYLVFVPEINAQILNNTPWWKKTFGDLELKPEYTFLPPCSWTEVGILLMGMLGLIGSFIPVHKEVTFETRGD</sequence>
<keyword evidence="1" id="KW-1133">Transmembrane helix</keyword>
<feature type="transmembrane region" description="Helical" evidence="1">
    <location>
        <begin position="86"/>
        <end position="107"/>
    </location>
</feature>
<gene>
    <name evidence="2" type="ORF">HF882_12535</name>
</gene>
<dbReference type="EMBL" id="JABAEW010000023">
    <property type="protein sequence ID" value="NMD87412.1"/>
    <property type="molecule type" value="Genomic_DNA"/>
</dbReference>